<accession>A0A2T0RPV1</accession>
<name>A0A2T0RPV1_9RHOB</name>
<evidence type="ECO:0008006" key="3">
    <source>
        <dbReference type="Google" id="ProtNLM"/>
    </source>
</evidence>
<dbReference type="Proteomes" id="UP000239480">
    <property type="component" value="Unassembled WGS sequence"/>
</dbReference>
<sequence length="111" mass="12211">MKFNHIGIPTTSQFDGEIPLPELSMTVSDHKDNPFGIQWQRYDPGAPYPELVKTVPHVAFEVENLAAALEGQKVIIEPNSPTPGLVVAFIEVRGAPVELMEIDRSICGEDI</sequence>
<protein>
    <recommendedName>
        <fullName evidence="3">VOC domain-containing protein</fullName>
    </recommendedName>
</protein>
<dbReference type="AlphaFoldDB" id="A0A2T0RPV1"/>
<reference evidence="1 2" key="1">
    <citation type="submission" date="2018-03" db="EMBL/GenBank/DDBJ databases">
        <title>Genomic Encyclopedia of Archaeal and Bacterial Type Strains, Phase II (KMG-II): from individual species to whole genera.</title>
        <authorList>
            <person name="Goeker M."/>
        </authorList>
    </citation>
    <scope>NUCLEOTIDE SEQUENCE [LARGE SCALE GENOMIC DNA]</scope>
    <source>
        <strain evidence="1 2">DSM 29328</strain>
    </source>
</reference>
<evidence type="ECO:0000313" key="2">
    <source>
        <dbReference type="Proteomes" id="UP000239480"/>
    </source>
</evidence>
<dbReference type="EMBL" id="PVTD01000005">
    <property type="protein sequence ID" value="PRY23181.1"/>
    <property type="molecule type" value="Genomic_DNA"/>
</dbReference>
<evidence type="ECO:0000313" key="1">
    <source>
        <dbReference type="EMBL" id="PRY23181.1"/>
    </source>
</evidence>
<proteinExistence type="predicted"/>
<dbReference type="OrthoDB" id="1986818at2"/>
<comment type="caution">
    <text evidence="1">The sequence shown here is derived from an EMBL/GenBank/DDBJ whole genome shotgun (WGS) entry which is preliminary data.</text>
</comment>
<organism evidence="1 2">
    <name type="scientific">Aliiruegeria haliotis</name>
    <dbReference type="NCBI Taxonomy" id="1280846"/>
    <lineage>
        <taxon>Bacteria</taxon>
        <taxon>Pseudomonadati</taxon>
        <taxon>Pseudomonadota</taxon>
        <taxon>Alphaproteobacteria</taxon>
        <taxon>Rhodobacterales</taxon>
        <taxon>Roseobacteraceae</taxon>
        <taxon>Aliiruegeria</taxon>
    </lineage>
</organism>
<dbReference type="RefSeq" id="WP_106205481.1">
    <property type="nucleotide sequence ID" value="NZ_PVTD01000005.1"/>
</dbReference>
<keyword evidence="2" id="KW-1185">Reference proteome</keyword>
<gene>
    <name evidence="1" type="ORF">CLV78_105235</name>
</gene>